<dbReference type="InterPro" id="IPR000994">
    <property type="entry name" value="Pept_M24"/>
</dbReference>
<accession>A0A6I1MS79</accession>
<dbReference type="Pfam" id="PF16188">
    <property type="entry name" value="Peptidase_M24_C"/>
    <property type="match status" value="1"/>
</dbReference>
<sequence>MQVNDKLQALRNLMREKGITAYIIPSSDNHISEYVCNYFKSREWISGFTGSAGTVLVTLKEAYLWVDGRYHIQADKEVTNTEFIVQKLGSPNVDTLNEWIKNNLTEEDVVSFNGKTMSMKIFNNFKSDTLDKNITFKVEEDLMDILWKDRPILSKEKLFIHELKFTGLTAIEKINLVREKLEKESIESALITSLDDIAWLLNLRGNDIDNNPVFLSYVLLNKEECILYIDNNKIDENIINYLKDNRVDVKSYEDIQYDLYSIEDGQVLTCDYNKTNVWLYNSIPTTVEIKDRVGITTELKAIKNKVELENLERCQIKDGVAMVKFIKWLKENANKFTIDEIIAANKLESFRKEQEFNLGVSFDSISAYKENAAMMHYKATHCNKSILEPKGFYLIDSGGQYLDGTTDITRTIALGQLSEQEKEDFTLTLKGHIALNKIKFLEGTCGCNLDILARQFLWEHGIDYKCGTGHGVGYLLNVHEGPQGFSRILNNVKLEEGMVLTNEPGVYKEGRYGIRIENTLTVKPWKETEFGKFFKFQVISYCPIELEAIDINLLKEEEITWLNDYHETVYNKLKNYLNEEESNWLKKYTRKI</sequence>
<dbReference type="InterPro" id="IPR029149">
    <property type="entry name" value="Creatin/AminoP/Spt16_N"/>
</dbReference>
<feature type="domain" description="Creatinase N-terminal" evidence="5">
    <location>
        <begin position="7"/>
        <end position="128"/>
    </location>
</feature>
<dbReference type="FunFam" id="3.40.350.10:FF:000003">
    <property type="entry name" value="Xaa-pro aminopeptidase P"/>
    <property type="match status" value="1"/>
</dbReference>
<evidence type="ECO:0000256" key="1">
    <source>
        <dbReference type="ARBA" id="ARBA00008766"/>
    </source>
</evidence>
<keyword evidence="3" id="KW-0378">Hydrolase</keyword>
<feature type="domain" description="Peptidase M24 C-terminal" evidence="6">
    <location>
        <begin position="532"/>
        <end position="592"/>
    </location>
</feature>
<dbReference type="GO" id="GO:0005737">
    <property type="term" value="C:cytoplasm"/>
    <property type="evidence" value="ECO:0007669"/>
    <property type="project" value="UniProtKB-ARBA"/>
</dbReference>
<evidence type="ECO:0000259" key="4">
    <source>
        <dbReference type="Pfam" id="PF00557"/>
    </source>
</evidence>
<reference evidence="7 8" key="1">
    <citation type="submission" date="2019-10" db="EMBL/GenBank/DDBJ databases">
        <title>The Genome Sequence of Clostridium tarantellae Isolated from Fish Brain.</title>
        <authorList>
            <person name="Bano L."/>
            <person name="Kiel M."/>
            <person name="Sales G."/>
            <person name="Doxey A.C."/>
            <person name="Mansfield M.J."/>
            <person name="Schiavone M."/>
            <person name="Rossetto O."/>
            <person name="Pirazzini M."/>
            <person name="Dobrindt U."/>
            <person name="Montecucco C."/>
        </authorList>
    </citation>
    <scope>NUCLEOTIDE SEQUENCE [LARGE SCALE GENOMIC DNA]</scope>
    <source>
        <strain evidence="7 8">DSM 3997</strain>
    </source>
</reference>
<dbReference type="InterPro" id="IPR050422">
    <property type="entry name" value="X-Pro_aminopeptidase_P"/>
</dbReference>
<comment type="similarity">
    <text evidence="1">Belongs to the peptidase M24B family.</text>
</comment>
<dbReference type="InterPro" id="IPR036005">
    <property type="entry name" value="Creatinase/aminopeptidase-like"/>
</dbReference>
<dbReference type="GO" id="GO:0046872">
    <property type="term" value="F:metal ion binding"/>
    <property type="evidence" value="ECO:0007669"/>
    <property type="project" value="UniProtKB-KW"/>
</dbReference>
<evidence type="ECO:0000313" key="7">
    <source>
        <dbReference type="EMBL" id="MPQ45047.1"/>
    </source>
</evidence>
<dbReference type="InterPro" id="IPR033740">
    <property type="entry name" value="Pept_M24B"/>
</dbReference>
<evidence type="ECO:0000259" key="5">
    <source>
        <dbReference type="Pfam" id="PF01321"/>
    </source>
</evidence>
<dbReference type="Pfam" id="PF00557">
    <property type="entry name" value="Peptidase_M24"/>
    <property type="match status" value="1"/>
</dbReference>
<dbReference type="InterPro" id="IPR032416">
    <property type="entry name" value="Peptidase_M24_C"/>
</dbReference>
<proteinExistence type="inferred from homology"/>
<dbReference type="PANTHER" id="PTHR43763">
    <property type="entry name" value="XAA-PRO AMINOPEPTIDASE 1"/>
    <property type="match status" value="1"/>
</dbReference>
<evidence type="ECO:0000313" key="8">
    <source>
        <dbReference type="Proteomes" id="UP000430345"/>
    </source>
</evidence>
<dbReference type="GO" id="GO:0070006">
    <property type="term" value="F:metalloaminopeptidase activity"/>
    <property type="evidence" value="ECO:0007669"/>
    <property type="project" value="InterPro"/>
</dbReference>
<dbReference type="Pfam" id="PF01321">
    <property type="entry name" value="Creatinase_N"/>
    <property type="match status" value="1"/>
</dbReference>
<dbReference type="SUPFAM" id="SSF53092">
    <property type="entry name" value="Creatinase/prolidase N-terminal domain"/>
    <property type="match status" value="1"/>
</dbReference>
<dbReference type="Gene3D" id="3.90.230.10">
    <property type="entry name" value="Creatinase/methionine aminopeptidase superfamily"/>
    <property type="match status" value="1"/>
</dbReference>
<dbReference type="SUPFAM" id="SSF55920">
    <property type="entry name" value="Creatinase/aminopeptidase"/>
    <property type="match status" value="1"/>
</dbReference>
<protein>
    <submittedName>
        <fullName evidence="7">M24 family metallopeptidase</fullName>
    </submittedName>
</protein>
<evidence type="ECO:0000256" key="2">
    <source>
        <dbReference type="ARBA" id="ARBA00022723"/>
    </source>
</evidence>
<keyword evidence="8" id="KW-1185">Reference proteome</keyword>
<dbReference type="OrthoDB" id="9806388at2"/>
<dbReference type="Pfam" id="PF16189">
    <property type="entry name" value="Creatinase_N_2"/>
    <property type="match status" value="1"/>
</dbReference>
<dbReference type="RefSeq" id="WP_152892020.1">
    <property type="nucleotide sequence ID" value="NZ_WHJC01000411.1"/>
</dbReference>
<organism evidence="7 8">
    <name type="scientific">Clostridium tarantellae</name>
    <dbReference type="NCBI Taxonomy" id="39493"/>
    <lineage>
        <taxon>Bacteria</taxon>
        <taxon>Bacillati</taxon>
        <taxon>Bacillota</taxon>
        <taxon>Clostridia</taxon>
        <taxon>Eubacteriales</taxon>
        <taxon>Clostridiaceae</taxon>
        <taxon>Clostridium</taxon>
    </lineage>
</organism>
<evidence type="ECO:0000259" key="6">
    <source>
        <dbReference type="Pfam" id="PF16188"/>
    </source>
</evidence>
<dbReference type="Proteomes" id="UP000430345">
    <property type="component" value="Unassembled WGS sequence"/>
</dbReference>
<keyword evidence="2" id="KW-0479">Metal-binding</keyword>
<dbReference type="EMBL" id="WHJC01000411">
    <property type="protein sequence ID" value="MPQ45047.1"/>
    <property type="molecule type" value="Genomic_DNA"/>
</dbReference>
<comment type="caution">
    <text evidence="7">The sequence shown here is derived from an EMBL/GenBank/DDBJ whole genome shotgun (WGS) entry which is preliminary data.</text>
</comment>
<name>A0A6I1MS79_9CLOT</name>
<dbReference type="PANTHER" id="PTHR43763:SF6">
    <property type="entry name" value="XAA-PRO AMINOPEPTIDASE 1"/>
    <property type="match status" value="1"/>
</dbReference>
<dbReference type="FunFam" id="3.90.230.10:FF:000009">
    <property type="entry name" value="xaa-Pro aminopeptidase 2"/>
    <property type="match status" value="1"/>
</dbReference>
<dbReference type="Gene3D" id="3.40.350.10">
    <property type="entry name" value="Creatinase/prolidase N-terminal domain"/>
    <property type="match status" value="2"/>
</dbReference>
<evidence type="ECO:0000256" key="3">
    <source>
        <dbReference type="ARBA" id="ARBA00022801"/>
    </source>
</evidence>
<feature type="domain" description="Peptidase M24" evidence="4">
    <location>
        <begin position="310"/>
        <end position="523"/>
    </location>
</feature>
<gene>
    <name evidence="7" type="ORF">GBZ86_15090</name>
</gene>
<dbReference type="CDD" id="cd01085">
    <property type="entry name" value="APP"/>
    <property type="match status" value="1"/>
</dbReference>
<dbReference type="AlphaFoldDB" id="A0A6I1MS79"/>
<dbReference type="InterPro" id="IPR000587">
    <property type="entry name" value="Creatinase_N"/>
</dbReference>